<organism evidence="4 5">
    <name type="scientific">Paracoccus amoyensis</name>
    <dbReference type="NCBI Taxonomy" id="2760093"/>
    <lineage>
        <taxon>Bacteria</taxon>
        <taxon>Pseudomonadati</taxon>
        <taxon>Pseudomonadota</taxon>
        <taxon>Alphaproteobacteria</taxon>
        <taxon>Rhodobacterales</taxon>
        <taxon>Paracoccaceae</taxon>
        <taxon>Paracoccus</taxon>
    </lineage>
</organism>
<keyword evidence="5" id="KW-1185">Reference proteome</keyword>
<evidence type="ECO:0000256" key="2">
    <source>
        <dbReference type="ARBA" id="ARBA00023125"/>
    </source>
</evidence>
<evidence type="ECO:0000256" key="3">
    <source>
        <dbReference type="SAM" id="MobiDB-lite"/>
    </source>
</evidence>
<evidence type="ECO:0000313" key="5">
    <source>
        <dbReference type="Proteomes" id="UP000608594"/>
    </source>
</evidence>
<reference evidence="4" key="1">
    <citation type="submission" date="2020-08" db="EMBL/GenBank/DDBJ databases">
        <title>Paracoccus amoyensis sp. nov., isolated from the surface seawater at coast of Xiamen, Fujian.</title>
        <authorList>
            <person name="Lyu L."/>
        </authorList>
    </citation>
    <scope>NUCLEOTIDE SEQUENCE</scope>
    <source>
        <strain evidence="4">11-3</strain>
    </source>
</reference>
<keyword evidence="2 4" id="KW-0238">DNA-binding</keyword>
<dbReference type="InterPro" id="IPR000119">
    <property type="entry name" value="Hist_DNA-bd"/>
</dbReference>
<dbReference type="InterPro" id="IPR010992">
    <property type="entry name" value="IHF-like_DNA-bd_dom_sf"/>
</dbReference>
<dbReference type="EMBL" id="JACOQL010000003">
    <property type="protein sequence ID" value="MBC9247230.1"/>
    <property type="molecule type" value="Genomic_DNA"/>
</dbReference>
<sequence length="103" mass="10695">MAKRSGPAFAGQSGATSSDGAAPQPAKVVQKRDFVDRVLAASGAKKAEARPVIEATLDQLGRALAAGETLAIPPLGRARVTLEKDSRGGEVITLRLRRKSSTD</sequence>
<name>A0A926GDP0_9RHOB</name>
<evidence type="ECO:0000256" key="1">
    <source>
        <dbReference type="ARBA" id="ARBA00010529"/>
    </source>
</evidence>
<feature type="region of interest" description="Disordered" evidence="3">
    <location>
        <begin position="1"/>
        <end position="28"/>
    </location>
</feature>
<accession>A0A926GDP0</accession>
<dbReference type="GO" id="GO:0030527">
    <property type="term" value="F:structural constituent of chromatin"/>
    <property type="evidence" value="ECO:0007669"/>
    <property type="project" value="InterPro"/>
</dbReference>
<dbReference type="Pfam" id="PF00216">
    <property type="entry name" value="Bac_DNA_binding"/>
    <property type="match status" value="1"/>
</dbReference>
<gene>
    <name evidence="4" type="ORF">H4P12_11015</name>
</gene>
<dbReference type="GO" id="GO:0003677">
    <property type="term" value="F:DNA binding"/>
    <property type="evidence" value="ECO:0007669"/>
    <property type="project" value="UniProtKB-KW"/>
</dbReference>
<dbReference type="Gene3D" id="4.10.520.10">
    <property type="entry name" value="IHF-like DNA-binding proteins"/>
    <property type="match status" value="1"/>
</dbReference>
<dbReference type="Proteomes" id="UP000608594">
    <property type="component" value="Unassembled WGS sequence"/>
</dbReference>
<protein>
    <submittedName>
        <fullName evidence="4">HU family DNA-binding protein</fullName>
    </submittedName>
</protein>
<comment type="similarity">
    <text evidence="1">Belongs to the bacterial histone-like protein family.</text>
</comment>
<evidence type="ECO:0000313" key="4">
    <source>
        <dbReference type="EMBL" id="MBC9247230.1"/>
    </source>
</evidence>
<proteinExistence type="inferred from homology"/>
<dbReference type="SUPFAM" id="SSF47729">
    <property type="entry name" value="IHF-like DNA-binding proteins"/>
    <property type="match status" value="1"/>
</dbReference>
<dbReference type="AlphaFoldDB" id="A0A926GDP0"/>
<comment type="caution">
    <text evidence="4">The sequence shown here is derived from an EMBL/GenBank/DDBJ whole genome shotgun (WGS) entry which is preliminary data.</text>
</comment>
<dbReference type="RefSeq" id="WP_187793723.1">
    <property type="nucleotide sequence ID" value="NZ_JACOQL010000003.1"/>
</dbReference>